<proteinExistence type="predicted"/>
<reference evidence="1 2" key="1">
    <citation type="submission" date="2021-06" db="EMBL/GenBank/DDBJ databases">
        <title>Caerostris extrusa draft genome.</title>
        <authorList>
            <person name="Kono N."/>
            <person name="Arakawa K."/>
        </authorList>
    </citation>
    <scope>NUCLEOTIDE SEQUENCE [LARGE SCALE GENOMIC DNA]</scope>
</reference>
<sequence length="133" mass="14999">MVFPLYGRQFLFLPNLKPHILSHITPVDGSRNLLSTISSNQITLFFRALEHTHVEEETSDTRLRLLKVCFPIITLSQKVPRAPSISSSPVLRHAVKTSSLSRLDRRRCRLILTLSLLGKTLVWVLSVTPGAET</sequence>
<evidence type="ECO:0000313" key="2">
    <source>
        <dbReference type="Proteomes" id="UP001054945"/>
    </source>
</evidence>
<organism evidence="1 2">
    <name type="scientific">Caerostris extrusa</name>
    <name type="common">Bark spider</name>
    <name type="synonym">Caerostris bankana</name>
    <dbReference type="NCBI Taxonomy" id="172846"/>
    <lineage>
        <taxon>Eukaryota</taxon>
        <taxon>Metazoa</taxon>
        <taxon>Ecdysozoa</taxon>
        <taxon>Arthropoda</taxon>
        <taxon>Chelicerata</taxon>
        <taxon>Arachnida</taxon>
        <taxon>Araneae</taxon>
        <taxon>Araneomorphae</taxon>
        <taxon>Entelegynae</taxon>
        <taxon>Araneoidea</taxon>
        <taxon>Araneidae</taxon>
        <taxon>Caerostris</taxon>
    </lineage>
</organism>
<comment type="caution">
    <text evidence="1">The sequence shown here is derived from an EMBL/GenBank/DDBJ whole genome shotgun (WGS) entry which is preliminary data.</text>
</comment>
<gene>
    <name evidence="1" type="ORF">CEXT_9701</name>
</gene>
<dbReference type="Proteomes" id="UP001054945">
    <property type="component" value="Unassembled WGS sequence"/>
</dbReference>
<dbReference type="EMBL" id="BPLR01011335">
    <property type="protein sequence ID" value="GIY45885.1"/>
    <property type="molecule type" value="Genomic_DNA"/>
</dbReference>
<evidence type="ECO:0000313" key="1">
    <source>
        <dbReference type="EMBL" id="GIY45885.1"/>
    </source>
</evidence>
<keyword evidence="2" id="KW-1185">Reference proteome</keyword>
<accession>A0AAV4THS7</accession>
<protein>
    <submittedName>
        <fullName evidence="1">Uncharacterized protein</fullName>
    </submittedName>
</protein>
<dbReference type="AlphaFoldDB" id="A0AAV4THS7"/>
<name>A0AAV4THS7_CAEEX</name>